<keyword evidence="3" id="KW-1185">Reference proteome</keyword>
<feature type="region of interest" description="Disordered" evidence="1">
    <location>
        <begin position="119"/>
        <end position="161"/>
    </location>
</feature>
<evidence type="ECO:0000313" key="2">
    <source>
        <dbReference type="EMBL" id="TCO26337.1"/>
    </source>
</evidence>
<accession>A0A4R2HE65</accession>
<dbReference type="EMBL" id="SLWN01000007">
    <property type="protein sequence ID" value="TCO26337.1"/>
    <property type="molecule type" value="Genomic_DNA"/>
</dbReference>
<evidence type="ECO:0000256" key="1">
    <source>
        <dbReference type="SAM" id="MobiDB-lite"/>
    </source>
</evidence>
<proteinExistence type="predicted"/>
<sequence>MSPYSKDVIESGFLENDRVATHDRYMARYEVVARAKTDRRLSDTDYITLALKSHSLDKGMRFQRVEDLPDGTIAVVLQHKLSPRKHDDACTMANRSLAQLGIPASQVQQIDLHRLSRKGRTLVRSWQTPQPPPGDPSGDREPRRPTPNPPHLNAALDLPKD</sequence>
<comment type="caution">
    <text evidence="2">The sequence shown here is derived from an EMBL/GenBank/DDBJ whole genome shotgun (WGS) entry which is preliminary data.</text>
</comment>
<dbReference type="Proteomes" id="UP000294508">
    <property type="component" value="Unassembled WGS sequence"/>
</dbReference>
<gene>
    <name evidence="2" type="ORF">EV652_107228</name>
</gene>
<reference evidence="2 3" key="1">
    <citation type="journal article" date="2015" name="Stand. Genomic Sci.">
        <title>Genomic Encyclopedia of Bacterial and Archaeal Type Strains, Phase III: the genomes of soil and plant-associated and newly described type strains.</title>
        <authorList>
            <person name="Whitman W.B."/>
            <person name="Woyke T."/>
            <person name="Klenk H.P."/>
            <person name="Zhou Y."/>
            <person name="Lilburn T.G."/>
            <person name="Beck B.J."/>
            <person name="De Vos P."/>
            <person name="Vandamme P."/>
            <person name="Eisen J.A."/>
            <person name="Garrity G."/>
            <person name="Hugenholtz P."/>
            <person name="Kyrpides N.C."/>
        </authorList>
    </citation>
    <scope>NUCLEOTIDE SEQUENCE [LARGE SCALE GENOMIC DNA]</scope>
    <source>
        <strain evidence="2 3">VKM Ac-2572</strain>
    </source>
</reference>
<organism evidence="2 3">
    <name type="scientific">Kribbella steppae</name>
    <dbReference type="NCBI Taxonomy" id="2512223"/>
    <lineage>
        <taxon>Bacteria</taxon>
        <taxon>Bacillati</taxon>
        <taxon>Actinomycetota</taxon>
        <taxon>Actinomycetes</taxon>
        <taxon>Propionibacteriales</taxon>
        <taxon>Kribbellaceae</taxon>
        <taxon>Kribbella</taxon>
    </lineage>
</organism>
<name>A0A4R2HE65_9ACTN</name>
<evidence type="ECO:0000313" key="3">
    <source>
        <dbReference type="Proteomes" id="UP000294508"/>
    </source>
</evidence>
<protein>
    <submittedName>
        <fullName evidence="2">Uncharacterized protein</fullName>
    </submittedName>
</protein>
<dbReference type="AlphaFoldDB" id="A0A4R2HE65"/>